<reference evidence="15 16" key="1">
    <citation type="submission" date="2019-07" db="EMBL/GenBank/DDBJ databases">
        <title>Draft genome assembly of a fouling barnacle, Amphibalanus amphitrite (Darwin, 1854): The first reference genome for Thecostraca.</title>
        <authorList>
            <person name="Kim W."/>
        </authorList>
    </citation>
    <scope>NUCLEOTIDE SEQUENCE [LARGE SCALE GENOMIC DNA]</scope>
    <source>
        <strain evidence="15">SNU_AA5</strain>
        <tissue evidence="15">Soma without cirri and trophi</tissue>
    </source>
</reference>
<comment type="caution">
    <text evidence="15">The sequence shown here is derived from an EMBL/GenBank/DDBJ whole genome shotgun (WGS) entry which is preliminary data.</text>
</comment>
<keyword evidence="7 12" id="KW-0904">Protein phosphatase</keyword>
<dbReference type="PANTHER" id="PTHR14732">
    <property type="entry name" value="RNA POLYMERASE II SUBUNIT B1 CTD PHOSPHATASE RPAP2-RELATED"/>
    <property type="match status" value="1"/>
</dbReference>
<evidence type="ECO:0000313" key="16">
    <source>
        <dbReference type="Proteomes" id="UP000440578"/>
    </source>
</evidence>
<evidence type="ECO:0000256" key="7">
    <source>
        <dbReference type="ARBA" id="ARBA00022912"/>
    </source>
</evidence>
<evidence type="ECO:0000256" key="10">
    <source>
        <dbReference type="ARBA" id="ARBA00048336"/>
    </source>
</evidence>
<evidence type="ECO:0000256" key="3">
    <source>
        <dbReference type="ARBA" id="ARBA00022723"/>
    </source>
</evidence>
<evidence type="ECO:0000256" key="4">
    <source>
        <dbReference type="ARBA" id="ARBA00022771"/>
    </source>
</evidence>
<proteinExistence type="inferred from homology"/>
<evidence type="ECO:0000256" key="13">
    <source>
        <dbReference type="SAM" id="MobiDB-lite"/>
    </source>
</evidence>
<dbReference type="Gene3D" id="1.25.40.820">
    <property type="match status" value="1"/>
</dbReference>
<accession>A0A6A4VQP8</accession>
<comment type="function">
    <text evidence="12">Putative RNA polymerase II subunit B1 C-terminal domain (CTD) phosphatase involved in RNA polymerase II transcription regulation.</text>
</comment>
<dbReference type="GO" id="GO:0008270">
    <property type="term" value="F:zinc ion binding"/>
    <property type="evidence" value="ECO:0007669"/>
    <property type="project" value="UniProtKB-KW"/>
</dbReference>
<name>A0A6A4VQP8_AMPAM</name>
<dbReference type="InterPro" id="IPR007308">
    <property type="entry name" value="Rtr1/RPAP2_dom"/>
</dbReference>
<comment type="similarity">
    <text evidence="2 11 12">Belongs to the RPAP2 family.</text>
</comment>
<comment type="catalytic activity">
    <reaction evidence="10 12">
        <text>O-phospho-L-threonyl-[protein] + H2O = L-threonyl-[protein] + phosphate</text>
        <dbReference type="Rhea" id="RHEA:47004"/>
        <dbReference type="Rhea" id="RHEA-COMP:11060"/>
        <dbReference type="Rhea" id="RHEA-COMP:11605"/>
        <dbReference type="ChEBI" id="CHEBI:15377"/>
        <dbReference type="ChEBI" id="CHEBI:30013"/>
        <dbReference type="ChEBI" id="CHEBI:43474"/>
        <dbReference type="ChEBI" id="CHEBI:61977"/>
        <dbReference type="EC" id="3.1.3.16"/>
    </reaction>
</comment>
<keyword evidence="6 12" id="KW-0862">Zinc</keyword>
<evidence type="ECO:0000256" key="12">
    <source>
        <dbReference type="RuleBase" id="RU367080"/>
    </source>
</evidence>
<feature type="domain" description="RTR1-type" evidence="14">
    <location>
        <begin position="49"/>
        <end position="154"/>
    </location>
</feature>
<dbReference type="GO" id="GO:0005737">
    <property type="term" value="C:cytoplasm"/>
    <property type="evidence" value="ECO:0007669"/>
    <property type="project" value="TreeGrafter"/>
</dbReference>
<feature type="region of interest" description="Disordered" evidence="13">
    <location>
        <begin position="294"/>
        <end position="366"/>
    </location>
</feature>
<feature type="region of interest" description="Disordered" evidence="13">
    <location>
        <begin position="150"/>
        <end position="182"/>
    </location>
</feature>
<dbReference type="InterPro" id="IPR038534">
    <property type="entry name" value="Rtr1/RPAP2_sf"/>
</dbReference>
<dbReference type="PANTHER" id="PTHR14732:SF0">
    <property type="entry name" value="RNA POLYMERASE II SUBUNIT B1 CTD PHOSPHATASE RPAP2-RELATED"/>
    <property type="match status" value="1"/>
</dbReference>
<dbReference type="AlphaFoldDB" id="A0A6A4VQP8"/>
<keyword evidence="5 12" id="KW-0378">Hydrolase</keyword>
<keyword evidence="16" id="KW-1185">Reference proteome</keyword>
<evidence type="ECO:0000256" key="1">
    <source>
        <dbReference type="ARBA" id="ARBA00004123"/>
    </source>
</evidence>
<dbReference type="EC" id="3.1.3.16" evidence="12"/>
<comment type="catalytic activity">
    <reaction evidence="9 12">
        <text>O-phospho-L-seryl-[protein] + H2O = L-seryl-[protein] + phosphate</text>
        <dbReference type="Rhea" id="RHEA:20629"/>
        <dbReference type="Rhea" id="RHEA-COMP:9863"/>
        <dbReference type="Rhea" id="RHEA-COMP:11604"/>
        <dbReference type="ChEBI" id="CHEBI:15377"/>
        <dbReference type="ChEBI" id="CHEBI:29999"/>
        <dbReference type="ChEBI" id="CHEBI:43474"/>
        <dbReference type="ChEBI" id="CHEBI:83421"/>
        <dbReference type="EC" id="3.1.3.16"/>
    </reaction>
</comment>
<dbReference type="OrthoDB" id="2590500at2759"/>
<protein>
    <recommendedName>
        <fullName evidence="12">RNA polymerase II subunit B1 CTD phosphatase RPAP2 homolog</fullName>
        <ecNumber evidence="12">3.1.3.16</ecNumber>
    </recommendedName>
</protein>
<dbReference type="Pfam" id="PF04181">
    <property type="entry name" value="RPAP2_Rtr1"/>
    <property type="match status" value="1"/>
</dbReference>
<keyword evidence="8 12" id="KW-0539">Nucleus</keyword>
<evidence type="ECO:0000259" key="14">
    <source>
        <dbReference type="PROSITE" id="PS51479"/>
    </source>
</evidence>
<evidence type="ECO:0000256" key="5">
    <source>
        <dbReference type="ARBA" id="ARBA00022801"/>
    </source>
</evidence>
<keyword evidence="3 12" id="KW-0479">Metal-binding</keyword>
<gene>
    <name evidence="15" type="primary">RPAP2</name>
    <name evidence="15" type="ORF">FJT64_006029</name>
</gene>
<dbReference type="EMBL" id="VIIS01001552">
    <property type="protein sequence ID" value="KAF0296535.1"/>
    <property type="molecule type" value="Genomic_DNA"/>
</dbReference>
<dbReference type="GO" id="GO:0008420">
    <property type="term" value="F:RNA polymerase II CTD heptapeptide repeat phosphatase activity"/>
    <property type="evidence" value="ECO:0007669"/>
    <property type="project" value="UniProtKB-UniRule"/>
</dbReference>
<dbReference type="InterPro" id="IPR039693">
    <property type="entry name" value="Rtr1/RPAP2"/>
</dbReference>
<dbReference type="PROSITE" id="PS51479">
    <property type="entry name" value="ZF_RTR1"/>
    <property type="match status" value="1"/>
</dbReference>
<evidence type="ECO:0000256" key="2">
    <source>
        <dbReference type="ARBA" id="ARBA00005676"/>
    </source>
</evidence>
<organism evidence="15 16">
    <name type="scientific">Amphibalanus amphitrite</name>
    <name type="common">Striped barnacle</name>
    <name type="synonym">Balanus amphitrite</name>
    <dbReference type="NCBI Taxonomy" id="1232801"/>
    <lineage>
        <taxon>Eukaryota</taxon>
        <taxon>Metazoa</taxon>
        <taxon>Ecdysozoa</taxon>
        <taxon>Arthropoda</taxon>
        <taxon>Crustacea</taxon>
        <taxon>Multicrustacea</taxon>
        <taxon>Cirripedia</taxon>
        <taxon>Thoracica</taxon>
        <taxon>Thoracicalcarea</taxon>
        <taxon>Balanomorpha</taxon>
        <taxon>Balanoidea</taxon>
        <taxon>Balanidae</taxon>
        <taxon>Amphibalaninae</taxon>
        <taxon>Amphibalanus</taxon>
    </lineage>
</organism>
<dbReference type="GO" id="GO:0005634">
    <property type="term" value="C:nucleus"/>
    <property type="evidence" value="ECO:0007669"/>
    <property type="project" value="UniProtKB-SubCell"/>
</dbReference>
<keyword evidence="4 12" id="KW-0863">Zinc-finger</keyword>
<dbReference type="GO" id="GO:0043175">
    <property type="term" value="F:RNA polymerase core enzyme binding"/>
    <property type="evidence" value="ECO:0007669"/>
    <property type="project" value="UniProtKB-UniRule"/>
</dbReference>
<evidence type="ECO:0000256" key="6">
    <source>
        <dbReference type="ARBA" id="ARBA00022833"/>
    </source>
</evidence>
<evidence type="ECO:0000256" key="9">
    <source>
        <dbReference type="ARBA" id="ARBA00047761"/>
    </source>
</evidence>
<evidence type="ECO:0000256" key="11">
    <source>
        <dbReference type="PROSITE-ProRule" id="PRU00812"/>
    </source>
</evidence>
<sequence length="366" mass="40131">MEAHQLPKLTKRQKDILAAAEKKRFCDQRALHIVELLIEPVINPVWLLHQLQFINQQHYDDVTEERSCTGCCGYPLCANRLGRVAEHQFHISTITNRIYDMSERKTSPLWLRDKEPPPVFRLLQKENNDPEEAAARNRALLAYLQGQKRVPAAAPPRPAAPAQVTEDGRPLPPEPLLESQDKQRRRIVNDHLGKATARLLPPLGLLMSDVTLPLRLLVASFRLTATNVTMTPSQWTLAAVVLLNCLLQLHPDLAALARDADVAFSRALQPLQTTPASLDRLTGRLMELLGKRYSDSGAAKGPESREVTKADAAAETTRGTEGGEKAGEGTGAKVGTETGIEVTEPGAETGAEPGSPVALTRTRTSD</sequence>
<evidence type="ECO:0000256" key="8">
    <source>
        <dbReference type="ARBA" id="ARBA00023242"/>
    </source>
</evidence>
<comment type="subcellular location">
    <subcellularLocation>
        <location evidence="1 12">Nucleus</location>
    </subcellularLocation>
</comment>
<dbReference type="Proteomes" id="UP000440578">
    <property type="component" value="Unassembled WGS sequence"/>
</dbReference>
<evidence type="ECO:0000313" key="15">
    <source>
        <dbReference type="EMBL" id="KAF0296535.1"/>
    </source>
</evidence>